<evidence type="ECO:0000313" key="7">
    <source>
        <dbReference type="EMBL" id="TLP57804.1"/>
    </source>
</evidence>
<dbReference type="InterPro" id="IPR015421">
    <property type="entry name" value="PyrdxlP-dep_Trfase_major"/>
</dbReference>
<dbReference type="Gene3D" id="3.40.640.10">
    <property type="entry name" value="Type I PLP-dependent aspartate aminotransferase-like (Major domain)"/>
    <property type="match status" value="1"/>
</dbReference>
<evidence type="ECO:0000256" key="2">
    <source>
        <dbReference type="ARBA" id="ARBA00023194"/>
    </source>
</evidence>
<evidence type="ECO:0000256" key="5">
    <source>
        <dbReference type="PIRSR" id="PIRSR000390-2"/>
    </source>
</evidence>
<evidence type="ECO:0000256" key="6">
    <source>
        <dbReference type="RuleBase" id="RU004508"/>
    </source>
</evidence>
<comment type="similarity">
    <text evidence="3 6">Belongs to the DegT/DnrJ/EryC1 family.</text>
</comment>
<dbReference type="InterPro" id="IPR015422">
    <property type="entry name" value="PyrdxlP-dep_Trfase_small"/>
</dbReference>
<protein>
    <submittedName>
        <fullName evidence="7">DegT/DnrJ/EryC1/StrS family aminotransferase</fullName>
    </submittedName>
</protein>
<dbReference type="PIRSF" id="PIRSF000390">
    <property type="entry name" value="PLP_StrS"/>
    <property type="match status" value="1"/>
</dbReference>
<dbReference type="Proteomes" id="UP000309033">
    <property type="component" value="Unassembled WGS sequence"/>
</dbReference>
<comment type="caution">
    <text evidence="7">The sequence shown here is derived from an EMBL/GenBank/DDBJ whole genome shotgun (WGS) entry which is preliminary data.</text>
</comment>
<dbReference type="InterPro" id="IPR000653">
    <property type="entry name" value="DegT/StrS_aminotransferase"/>
</dbReference>
<dbReference type="GO" id="GO:0030170">
    <property type="term" value="F:pyridoxal phosphate binding"/>
    <property type="evidence" value="ECO:0007669"/>
    <property type="project" value="TreeGrafter"/>
</dbReference>
<name>A0A5R8YX07_9ACTN</name>
<keyword evidence="8" id="KW-1185">Reference proteome</keyword>
<dbReference type="EMBL" id="VANP01000007">
    <property type="protein sequence ID" value="TLP57804.1"/>
    <property type="molecule type" value="Genomic_DNA"/>
</dbReference>
<dbReference type="GO" id="GO:0000271">
    <property type="term" value="P:polysaccharide biosynthetic process"/>
    <property type="evidence" value="ECO:0007669"/>
    <property type="project" value="TreeGrafter"/>
</dbReference>
<proteinExistence type="inferred from homology"/>
<accession>A0A5R8YX07</accession>
<keyword evidence="1 5" id="KW-0663">Pyridoxal phosphate</keyword>
<dbReference type="SUPFAM" id="SSF53383">
    <property type="entry name" value="PLP-dependent transferases"/>
    <property type="match status" value="1"/>
</dbReference>
<gene>
    <name evidence="7" type="ORF">FED44_19730</name>
</gene>
<dbReference type="CDD" id="cd00616">
    <property type="entry name" value="AHBA_syn"/>
    <property type="match status" value="1"/>
</dbReference>
<dbReference type="PANTHER" id="PTHR30244:SF36">
    <property type="entry name" value="3-OXO-GLUCOSE-6-PHOSPHATE:GLUTAMATE AMINOTRANSFERASE"/>
    <property type="match status" value="1"/>
</dbReference>
<dbReference type="Pfam" id="PF01041">
    <property type="entry name" value="DegT_DnrJ_EryC1"/>
    <property type="match status" value="1"/>
</dbReference>
<feature type="modified residue" description="N6-(pyridoxal phosphate)lysine" evidence="5">
    <location>
        <position position="184"/>
    </location>
</feature>
<dbReference type="OrthoDB" id="9804264at2"/>
<dbReference type="GO" id="GO:0008483">
    <property type="term" value="F:transaminase activity"/>
    <property type="evidence" value="ECO:0007669"/>
    <property type="project" value="UniProtKB-KW"/>
</dbReference>
<dbReference type="PANTHER" id="PTHR30244">
    <property type="entry name" value="TRANSAMINASE"/>
    <property type="match status" value="1"/>
</dbReference>
<keyword evidence="7" id="KW-0032">Aminotransferase</keyword>
<reference evidence="7" key="1">
    <citation type="submission" date="2019-05" db="EMBL/GenBank/DDBJ databases">
        <title>Isolation, diversity and antifungal activity of Actinobacteria from wheat.</title>
        <authorList>
            <person name="Yu B."/>
        </authorList>
    </citation>
    <scope>NUCLEOTIDE SEQUENCE [LARGE SCALE GENOMIC DNA]</scope>
    <source>
        <strain evidence="7">NEAU-HEGS1-5</strain>
    </source>
</reference>
<keyword evidence="7" id="KW-0808">Transferase</keyword>
<organism evidence="7 8">
    <name type="scientific">Microbispora triticiradicis</name>
    <dbReference type="NCBI Taxonomy" id="2200763"/>
    <lineage>
        <taxon>Bacteria</taxon>
        <taxon>Bacillati</taxon>
        <taxon>Actinomycetota</taxon>
        <taxon>Actinomycetes</taxon>
        <taxon>Streptosporangiales</taxon>
        <taxon>Streptosporangiaceae</taxon>
        <taxon>Microbispora</taxon>
    </lineage>
</organism>
<dbReference type="InterPro" id="IPR015424">
    <property type="entry name" value="PyrdxlP-dep_Trfase"/>
</dbReference>
<sequence length="374" mass="40532">MKVPFNDLARSMPRDEVWSRVREVLEDGRYISGPEVAAFEREFARYCGAGHCVGVSSGTTALQAALLAFGVGPGDEVITVSATFMATTAAIVHVGAVPVFVDIDPRHRTMRVDAVEPAVTSRTRAIVAVDLYGHPSDIGPITEVARRHGLTVICDAAQAHGASYHGRRVGSLADATTFSFYPSKNLGAVGDAGAVTTDRADIADRIRELRDHGRRADRDDHVRVGYNWRLDAVQAAVLRVRLRHLDGCIRARREAAARYGRLLARSHLDLPTEATGVEHAYHLYVVSGADRTRMRAALGARGIATAVHYPTPVHLLPPMRPYAPADHSRRLAVTEALARECLSLPMFPGITAAEQAAVADAVHEAESSARRVHR</sequence>
<feature type="active site" description="Proton acceptor" evidence="4">
    <location>
        <position position="184"/>
    </location>
</feature>
<keyword evidence="2" id="KW-0045">Antibiotic biosynthesis</keyword>
<evidence type="ECO:0000256" key="4">
    <source>
        <dbReference type="PIRSR" id="PIRSR000390-1"/>
    </source>
</evidence>
<evidence type="ECO:0000256" key="3">
    <source>
        <dbReference type="ARBA" id="ARBA00037999"/>
    </source>
</evidence>
<dbReference type="AlphaFoldDB" id="A0A5R8YX07"/>
<evidence type="ECO:0000313" key="8">
    <source>
        <dbReference type="Proteomes" id="UP000309033"/>
    </source>
</evidence>
<evidence type="ECO:0000256" key="1">
    <source>
        <dbReference type="ARBA" id="ARBA00022898"/>
    </source>
</evidence>
<dbReference type="GO" id="GO:0017000">
    <property type="term" value="P:antibiotic biosynthetic process"/>
    <property type="evidence" value="ECO:0007669"/>
    <property type="project" value="UniProtKB-KW"/>
</dbReference>
<dbReference type="Gene3D" id="3.90.1150.10">
    <property type="entry name" value="Aspartate Aminotransferase, domain 1"/>
    <property type="match status" value="1"/>
</dbReference>